<keyword evidence="2" id="KW-0238">DNA-binding</keyword>
<keyword evidence="7" id="KW-1185">Reference proteome</keyword>
<comment type="caution">
    <text evidence="6">The sequence shown here is derived from an EMBL/GenBank/DDBJ whole genome shotgun (WGS) entry which is preliminary data.</text>
</comment>
<sequence>MSEIVMPHGVRFYPEKEEIFSYYLYPAINGESIPYAEVDKRKSPGICLNGTKTPLKLKPNRFGYFTKRVDRR</sequence>
<evidence type="ECO:0000259" key="5">
    <source>
        <dbReference type="PROSITE" id="PS51005"/>
    </source>
</evidence>
<dbReference type="InterPro" id="IPR003441">
    <property type="entry name" value="NAC-dom"/>
</dbReference>
<keyword evidence="3" id="KW-0804">Transcription</keyword>
<keyword evidence="1" id="KW-0805">Transcription regulation</keyword>
<gene>
    <name evidence="6" type="ORF">CCACVL1_18261</name>
</gene>
<dbReference type="PROSITE" id="PS51005">
    <property type="entry name" value="NAC"/>
    <property type="match status" value="1"/>
</dbReference>
<dbReference type="OrthoDB" id="774757at2759"/>
<proteinExistence type="predicted"/>
<dbReference type="SUPFAM" id="SSF101941">
    <property type="entry name" value="NAC domain"/>
    <property type="match status" value="1"/>
</dbReference>
<name>A0A1R3HLX8_COCAP</name>
<dbReference type="InterPro" id="IPR036093">
    <property type="entry name" value="NAC_dom_sf"/>
</dbReference>
<feature type="domain" description="NAC" evidence="5">
    <location>
        <begin position="6"/>
        <end position="72"/>
    </location>
</feature>
<dbReference type="GO" id="GO:0006355">
    <property type="term" value="P:regulation of DNA-templated transcription"/>
    <property type="evidence" value="ECO:0007669"/>
    <property type="project" value="InterPro"/>
</dbReference>
<keyword evidence="4" id="KW-0539">Nucleus</keyword>
<accession>A0A1R3HLX8</accession>
<dbReference type="Gramene" id="OMO71359">
    <property type="protein sequence ID" value="OMO71359"/>
    <property type="gene ID" value="CCACVL1_18261"/>
</dbReference>
<evidence type="ECO:0000256" key="1">
    <source>
        <dbReference type="ARBA" id="ARBA00023015"/>
    </source>
</evidence>
<organism evidence="6 7">
    <name type="scientific">Corchorus capsularis</name>
    <name type="common">Jute</name>
    <dbReference type="NCBI Taxonomy" id="210143"/>
    <lineage>
        <taxon>Eukaryota</taxon>
        <taxon>Viridiplantae</taxon>
        <taxon>Streptophyta</taxon>
        <taxon>Embryophyta</taxon>
        <taxon>Tracheophyta</taxon>
        <taxon>Spermatophyta</taxon>
        <taxon>Magnoliopsida</taxon>
        <taxon>eudicotyledons</taxon>
        <taxon>Gunneridae</taxon>
        <taxon>Pentapetalae</taxon>
        <taxon>rosids</taxon>
        <taxon>malvids</taxon>
        <taxon>Malvales</taxon>
        <taxon>Malvaceae</taxon>
        <taxon>Grewioideae</taxon>
        <taxon>Apeibeae</taxon>
        <taxon>Corchorus</taxon>
    </lineage>
</organism>
<evidence type="ECO:0000256" key="3">
    <source>
        <dbReference type="ARBA" id="ARBA00023163"/>
    </source>
</evidence>
<reference evidence="6 7" key="1">
    <citation type="submission" date="2013-09" db="EMBL/GenBank/DDBJ databases">
        <title>Corchorus capsularis genome sequencing.</title>
        <authorList>
            <person name="Alam M."/>
            <person name="Haque M.S."/>
            <person name="Islam M.S."/>
            <person name="Emdad E.M."/>
            <person name="Islam M.M."/>
            <person name="Ahmed B."/>
            <person name="Halim A."/>
            <person name="Hossen Q.M.M."/>
            <person name="Hossain M.Z."/>
            <person name="Ahmed R."/>
            <person name="Khan M.M."/>
            <person name="Islam R."/>
            <person name="Rashid M.M."/>
            <person name="Khan S.A."/>
            <person name="Rahman M.S."/>
            <person name="Alam M."/>
        </authorList>
    </citation>
    <scope>NUCLEOTIDE SEQUENCE [LARGE SCALE GENOMIC DNA]</scope>
    <source>
        <strain evidence="7">cv. CVL-1</strain>
        <tissue evidence="6">Whole seedling</tissue>
    </source>
</reference>
<dbReference type="GO" id="GO:0003677">
    <property type="term" value="F:DNA binding"/>
    <property type="evidence" value="ECO:0007669"/>
    <property type="project" value="UniProtKB-KW"/>
</dbReference>
<evidence type="ECO:0000256" key="2">
    <source>
        <dbReference type="ARBA" id="ARBA00023125"/>
    </source>
</evidence>
<evidence type="ECO:0000313" key="6">
    <source>
        <dbReference type="EMBL" id="OMO71359.1"/>
    </source>
</evidence>
<dbReference type="Proteomes" id="UP000188268">
    <property type="component" value="Unassembled WGS sequence"/>
</dbReference>
<dbReference type="EMBL" id="AWWV01011639">
    <property type="protein sequence ID" value="OMO71359.1"/>
    <property type="molecule type" value="Genomic_DNA"/>
</dbReference>
<evidence type="ECO:0000256" key="4">
    <source>
        <dbReference type="ARBA" id="ARBA00023242"/>
    </source>
</evidence>
<protein>
    <submittedName>
        <fullName evidence="6">No apical meristem (NAM) protein</fullName>
    </submittedName>
</protein>
<dbReference type="AlphaFoldDB" id="A0A1R3HLX8"/>
<evidence type="ECO:0000313" key="7">
    <source>
        <dbReference type="Proteomes" id="UP000188268"/>
    </source>
</evidence>